<name>A0A4Q7Z8K6_9GAMM</name>
<dbReference type="NCBIfam" id="TIGR01770">
    <property type="entry name" value="NDH_I_N"/>
    <property type="match status" value="1"/>
</dbReference>
<dbReference type="EMBL" id="SHKX01000011">
    <property type="protein sequence ID" value="RZU46820.1"/>
    <property type="molecule type" value="Genomic_DNA"/>
</dbReference>
<dbReference type="PANTHER" id="PTHR22773">
    <property type="entry name" value="NADH DEHYDROGENASE"/>
    <property type="match status" value="1"/>
</dbReference>
<feature type="transmembrane region" description="Helical" evidence="5">
    <location>
        <begin position="329"/>
        <end position="352"/>
    </location>
</feature>
<dbReference type="HAMAP" id="MF_00445">
    <property type="entry name" value="NDH1_NuoN_1"/>
    <property type="match status" value="1"/>
</dbReference>
<feature type="transmembrane region" description="Helical" evidence="5">
    <location>
        <begin position="12"/>
        <end position="31"/>
    </location>
</feature>
<dbReference type="GO" id="GO:0048038">
    <property type="term" value="F:quinone binding"/>
    <property type="evidence" value="ECO:0007669"/>
    <property type="project" value="UniProtKB-KW"/>
</dbReference>
<keyword evidence="5" id="KW-0874">Quinone</keyword>
<feature type="transmembrane region" description="Helical" evidence="5">
    <location>
        <begin position="108"/>
        <end position="125"/>
    </location>
</feature>
<evidence type="ECO:0000256" key="6">
    <source>
        <dbReference type="RuleBase" id="RU000320"/>
    </source>
</evidence>
<evidence type="ECO:0000256" key="2">
    <source>
        <dbReference type="ARBA" id="ARBA00022692"/>
    </source>
</evidence>
<evidence type="ECO:0000313" key="9">
    <source>
        <dbReference type="Proteomes" id="UP000292423"/>
    </source>
</evidence>
<feature type="transmembrane region" description="Helical" evidence="5">
    <location>
        <begin position="372"/>
        <end position="402"/>
    </location>
</feature>
<feature type="transmembrane region" description="Helical" evidence="5">
    <location>
        <begin position="162"/>
        <end position="184"/>
    </location>
</feature>
<dbReference type="Pfam" id="PF00361">
    <property type="entry name" value="Proton_antipo_M"/>
    <property type="match status" value="1"/>
</dbReference>
<dbReference type="AlphaFoldDB" id="A0A4Q7Z8K6"/>
<keyword evidence="2 5" id="KW-0812">Transmembrane</keyword>
<keyword evidence="5" id="KW-1278">Translocase</keyword>
<feature type="transmembrane region" description="Helical" evidence="5">
    <location>
        <begin position="131"/>
        <end position="150"/>
    </location>
</feature>
<feature type="transmembrane region" description="Helical" evidence="5">
    <location>
        <begin position="300"/>
        <end position="323"/>
    </location>
</feature>
<feature type="transmembrane region" description="Helical" evidence="5">
    <location>
        <begin position="77"/>
        <end position="96"/>
    </location>
</feature>
<comment type="caution">
    <text evidence="8">The sequence shown here is derived from an EMBL/GenBank/DDBJ whole genome shotgun (WGS) entry which is preliminary data.</text>
</comment>
<feature type="transmembrane region" description="Helical" evidence="5">
    <location>
        <begin position="204"/>
        <end position="229"/>
    </location>
</feature>
<keyword evidence="9" id="KW-1185">Reference proteome</keyword>
<evidence type="ECO:0000259" key="7">
    <source>
        <dbReference type="Pfam" id="PF00361"/>
    </source>
</evidence>
<dbReference type="GO" id="GO:0050136">
    <property type="term" value="F:NADH dehydrogenase (quinone) (non-electrogenic) activity"/>
    <property type="evidence" value="ECO:0007669"/>
    <property type="project" value="UniProtKB-UniRule"/>
</dbReference>
<keyword evidence="5" id="KW-0830">Ubiquinone</keyword>
<organism evidence="8 9">
    <name type="scientific">Fluviicoccus keumensis</name>
    <dbReference type="NCBI Taxonomy" id="1435465"/>
    <lineage>
        <taxon>Bacteria</taxon>
        <taxon>Pseudomonadati</taxon>
        <taxon>Pseudomonadota</taxon>
        <taxon>Gammaproteobacteria</taxon>
        <taxon>Moraxellales</taxon>
        <taxon>Moraxellaceae</taxon>
        <taxon>Fluviicoccus</taxon>
    </lineage>
</organism>
<dbReference type="GO" id="GO:0042773">
    <property type="term" value="P:ATP synthesis coupled electron transport"/>
    <property type="evidence" value="ECO:0007669"/>
    <property type="project" value="InterPro"/>
</dbReference>
<dbReference type="GO" id="GO:0005886">
    <property type="term" value="C:plasma membrane"/>
    <property type="evidence" value="ECO:0007669"/>
    <property type="project" value="UniProtKB-SubCell"/>
</dbReference>
<keyword evidence="5" id="KW-0520">NAD</keyword>
<evidence type="ECO:0000313" key="8">
    <source>
        <dbReference type="EMBL" id="RZU46820.1"/>
    </source>
</evidence>
<dbReference type="RefSeq" id="WP_130411773.1">
    <property type="nucleotide sequence ID" value="NZ_SHKX01000011.1"/>
</dbReference>
<accession>A0A4Q7Z8K6</accession>
<feature type="transmembrane region" description="Helical" evidence="5">
    <location>
        <begin position="448"/>
        <end position="471"/>
    </location>
</feature>
<dbReference type="NCBIfam" id="NF004439">
    <property type="entry name" value="PRK05777.1-1"/>
    <property type="match status" value="1"/>
</dbReference>
<feature type="transmembrane region" description="Helical" evidence="5">
    <location>
        <begin position="274"/>
        <end position="293"/>
    </location>
</feature>
<protein>
    <recommendedName>
        <fullName evidence="5">NADH-quinone oxidoreductase subunit N</fullName>
        <ecNumber evidence="5">7.1.1.-</ecNumber>
    </recommendedName>
    <alternativeName>
        <fullName evidence="5">NADH dehydrogenase I subunit N</fullName>
    </alternativeName>
    <alternativeName>
        <fullName evidence="5">NDH-1 subunit N</fullName>
    </alternativeName>
</protein>
<keyword evidence="3 5" id="KW-1133">Transmembrane helix</keyword>
<evidence type="ECO:0000256" key="1">
    <source>
        <dbReference type="ARBA" id="ARBA00004127"/>
    </source>
</evidence>
<evidence type="ECO:0000256" key="5">
    <source>
        <dbReference type="HAMAP-Rule" id="MF_00445"/>
    </source>
</evidence>
<dbReference type="OrthoDB" id="9768329at2"/>
<keyword evidence="4 5" id="KW-0472">Membrane</keyword>
<dbReference type="GO" id="GO:0008137">
    <property type="term" value="F:NADH dehydrogenase (ubiquinone) activity"/>
    <property type="evidence" value="ECO:0007669"/>
    <property type="project" value="InterPro"/>
</dbReference>
<feature type="transmembrane region" description="Helical" evidence="5">
    <location>
        <begin position="408"/>
        <end position="427"/>
    </location>
</feature>
<feature type="domain" description="NADH:quinone oxidoreductase/Mrp antiporter transmembrane" evidence="7">
    <location>
        <begin position="125"/>
        <end position="421"/>
    </location>
</feature>
<reference evidence="8 9" key="1">
    <citation type="submission" date="2019-02" db="EMBL/GenBank/DDBJ databases">
        <title>Genomic Encyclopedia of Type Strains, Phase IV (KMG-IV): sequencing the most valuable type-strain genomes for metagenomic binning, comparative biology and taxonomic classification.</title>
        <authorList>
            <person name="Goeker M."/>
        </authorList>
    </citation>
    <scope>NUCLEOTIDE SEQUENCE [LARGE SCALE GENOMIC DNA]</scope>
    <source>
        <strain evidence="8 9">DSM 105135</strain>
    </source>
</reference>
<sequence>MNLTIANLLPLLPIILASLTAVVVMLAVAFGRNHWWNATLTVVGLNISLASAIWLALSQPLAPQMVTPLLVVDAYAYFYMAMILAGTLACCTLTHAYMEGYASNKEEIYLLLTIAAVGAMVLVCSRHMASFFIGLELMSVPVYGMVAYTYQRKRSLEAGIKYMVLSATASAFMLFGMALLYALTGNLEFQGLAQATTIEIVNSPLSVIGVGMILIGVAFKLSIAPFHLWTPDVYEGAPAPVGAFLASVGKVAVFAVLLRWLIETPSAYSMALRDVMAVLAVLSIIIGNVLALNQNNIKRILGYSSIAHMGYLLAAVVSGGILAIQTVQIYLLTYVITTLGAFGVITLMSSPLRHDDADALFNYRGLFWRRPILTAVMTIMLLSLAGIPLTAGFIGKFFVIMTGVKAELWWLMGAVVLGSAIGLYYYLRVMVTLYMATAGLKKHDAPLNWGQQAGGVMVLLIAGLVLLLGVYPQPALVLVNIVSRTLLGG</sequence>
<comment type="catalytic activity">
    <reaction evidence="5">
        <text>a quinone + NADH + 5 H(+)(in) = a quinol + NAD(+) + 4 H(+)(out)</text>
        <dbReference type="Rhea" id="RHEA:57888"/>
        <dbReference type="ChEBI" id="CHEBI:15378"/>
        <dbReference type="ChEBI" id="CHEBI:24646"/>
        <dbReference type="ChEBI" id="CHEBI:57540"/>
        <dbReference type="ChEBI" id="CHEBI:57945"/>
        <dbReference type="ChEBI" id="CHEBI:132124"/>
    </reaction>
</comment>
<feature type="transmembrane region" description="Helical" evidence="5">
    <location>
        <begin position="241"/>
        <end position="262"/>
    </location>
</feature>
<gene>
    <name evidence="5" type="primary">nuoN</name>
    <name evidence="8" type="ORF">EV700_1203</name>
</gene>
<dbReference type="EC" id="7.1.1.-" evidence="5"/>
<feature type="transmembrane region" description="Helical" evidence="5">
    <location>
        <begin position="38"/>
        <end position="57"/>
    </location>
</feature>
<evidence type="ECO:0000256" key="3">
    <source>
        <dbReference type="ARBA" id="ARBA00022989"/>
    </source>
</evidence>
<keyword evidence="5" id="KW-1003">Cell membrane</keyword>
<dbReference type="InterPro" id="IPR010096">
    <property type="entry name" value="NADH-Q_OxRdtase_suN/2"/>
</dbReference>
<comment type="similarity">
    <text evidence="5">Belongs to the complex I subunit 2 family.</text>
</comment>
<dbReference type="InterPro" id="IPR001750">
    <property type="entry name" value="ND/Mrp_TM"/>
</dbReference>
<comment type="subcellular location">
    <subcellularLocation>
        <location evidence="5">Cell membrane</location>
        <topology evidence="5">Multi-pass membrane protein</topology>
    </subcellularLocation>
    <subcellularLocation>
        <location evidence="1">Endomembrane system</location>
        <topology evidence="1">Multi-pass membrane protein</topology>
    </subcellularLocation>
    <subcellularLocation>
        <location evidence="6">Membrane</location>
        <topology evidence="6">Multi-pass membrane protein</topology>
    </subcellularLocation>
</comment>
<dbReference type="GO" id="GO:0012505">
    <property type="term" value="C:endomembrane system"/>
    <property type="evidence" value="ECO:0007669"/>
    <property type="project" value="UniProtKB-SubCell"/>
</dbReference>
<proteinExistence type="inferred from homology"/>
<comment type="function">
    <text evidence="5">NDH-1 shuttles electrons from NADH, via FMN and iron-sulfur (Fe-S) centers, to quinones in the respiratory chain. The immediate electron acceptor for the enzyme in this species is believed to be ubiquinone. Couples the redox reaction to proton translocation (for every two electrons transferred, four hydrogen ions are translocated across the cytoplasmic membrane), and thus conserves the redox energy in a proton gradient.</text>
</comment>
<evidence type="ECO:0000256" key="4">
    <source>
        <dbReference type="ARBA" id="ARBA00023136"/>
    </source>
</evidence>
<comment type="subunit">
    <text evidence="5">NDH-1 is composed of 14 different subunits. Subunits NuoA, H, J, K, L, M, N constitute the membrane sector of the complex.</text>
</comment>
<dbReference type="Proteomes" id="UP000292423">
    <property type="component" value="Unassembled WGS sequence"/>
</dbReference>
<keyword evidence="5" id="KW-0813">Transport</keyword>